<organism evidence="1 2">
    <name type="scientific">Syphacia muris</name>
    <dbReference type="NCBI Taxonomy" id="451379"/>
    <lineage>
        <taxon>Eukaryota</taxon>
        <taxon>Metazoa</taxon>
        <taxon>Ecdysozoa</taxon>
        <taxon>Nematoda</taxon>
        <taxon>Chromadorea</taxon>
        <taxon>Rhabditida</taxon>
        <taxon>Spirurina</taxon>
        <taxon>Oxyuridomorpha</taxon>
        <taxon>Oxyuroidea</taxon>
        <taxon>Oxyuridae</taxon>
        <taxon>Syphacia</taxon>
    </lineage>
</organism>
<evidence type="ECO:0000313" key="2">
    <source>
        <dbReference type="WBParaSite" id="SMUV_0000261601-mRNA-1"/>
    </source>
</evidence>
<accession>A0A0N5AEG2</accession>
<protein>
    <submittedName>
        <fullName evidence="2">Doublecortin domain-containing protein</fullName>
    </submittedName>
</protein>
<dbReference type="Proteomes" id="UP000046393">
    <property type="component" value="Unplaced"/>
</dbReference>
<keyword evidence="1" id="KW-1185">Reference proteome</keyword>
<reference evidence="2" key="1">
    <citation type="submission" date="2017-02" db="UniProtKB">
        <authorList>
            <consortium name="WormBaseParasite"/>
        </authorList>
    </citation>
    <scope>IDENTIFICATION</scope>
</reference>
<dbReference type="WBParaSite" id="SMUV_0000261601-mRNA-1">
    <property type="protein sequence ID" value="SMUV_0000261601-mRNA-1"/>
    <property type="gene ID" value="SMUV_0000261601"/>
</dbReference>
<dbReference type="AlphaFoldDB" id="A0A0N5AEG2"/>
<evidence type="ECO:0000313" key="1">
    <source>
        <dbReference type="Proteomes" id="UP000046393"/>
    </source>
</evidence>
<proteinExistence type="predicted"/>
<name>A0A0N5AEG2_9BILA</name>
<sequence length="247" mass="27785">MAFVDQMKHGITKAIQIASDNTAYSELPECSSLSQTQTLSIKAADPIEIIKASERYLDKGETYMRIKFLIRDEKADKRSVLSAELVSGRGFIVKTLDGTNVMDVRLADRSSRCFGKLLHPSQATIYKIVPSVGSRFFVYHIGETAPTFTVEKVFVSLYPIAKVLGLIQSECVYIFKSSDGKIAAYLRPKIVLNAKTMIVRFMKHFEDHQKKVSIMGIALLLLLHDVYPELREILEAGVHHFRSLNKA</sequence>